<evidence type="ECO:0000313" key="2">
    <source>
        <dbReference type="Proteomes" id="UP001159641"/>
    </source>
</evidence>
<dbReference type="EMBL" id="JAIQCJ010002005">
    <property type="protein sequence ID" value="KAJ8785855.1"/>
    <property type="molecule type" value="Genomic_DNA"/>
</dbReference>
<name>A0AB34H4M7_ESCRO</name>
<dbReference type="Proteomes" id="UP001159641">
    <property type="component" value="Unassembled WGS sequence"/>
</dbReference>
<comment type="caution">
    <text evidence="1">The sequence shown here is derived from an EMBL/GenBank/DDBJ whole genome shotgun (WGS) entry which is preliminary data.</text>
</comment>
<organism evidence="1 2">
    <name type="scientific">Eschrichtius robustus</name>
    <name type="common">California gray whale</name>
    <name type="synonym">Eschrichtius gibbosus</name>
    <dbReference type="NCBI Taxonomy" id="9764"/>
    <lineage>
        <taxon>Eukaryota</taxon>
        <taxon>Metazoa</taxon>
        <taxon>Chordata</taxon>
        <taxon>Craniata</taxon>
        <taxon>Vertebrata</taxon>
        <taxon>Euteleostomi</taxon>
        <taxon>Mammalia</taxon>
        <taxon>Eutheria</taxon>
        <taxon>Laurasiatheria</taxon>
        <taxon>Artiodactyla</taxon>
        <taxon>Whippomorpha</taxon>
        <taxon>Cetacea</taxon>
        <taxon>Mysticeti</taxon>
        <taxon>Eschrichtiidae</taxon>
        <taxon>Eschrichtius</taxon>
    </lineage>
</organism>
<gene>
    <name evidence="1" type="ORF">J1605_006815</name>
</gene>
<evidence type="ECO:0000313" key="1">
    <source>
        <dbReference type="EMBL" id="KAJ8785855.1"/>
    </source>
</evidence>
<dbReference type="AlphaFoldDB" id="A0AB34H4M7"/>
<protein>
    <submittedName>
        <fullName evidence="1">Uncharacterized protein</fullName>
    </submittedName>
</protein>
<reference evidence="1 2" key="1">
    <citation type="submission" date="2022-11" db="EMBL/GenBank/DDBJ databases">
        <title>Whole genome sequence of Eschrichtius robustus ER-17-0199.</title>
        <authorList>
            <person name="Bruniche-Olsen A."/>
            <person name="Black A.N."/>
            <person name="Fields C.J."/>
            <person name="Walden K."/>
            <person name="Dewoody J.A."/>
        </authorList>
    </citation>
    <scope>NUCLEOTIDE SEQUENCE [LARGE SCALE GENOMIC DNA]</scope>
    <source>
        <strain evidence="1">ER-17-0199</strain>
        <tissue evidence="1">Blubber</tissue>
    </source>
</reference>
<sequence length="93" mass="10368">MLSYSSGGQKSEMSLLGEDQGVGMAAFLREALWKNLFTCLFQLLQVINVNSFGLEILGSAFTAPSDPTTASEWRMWLWTLKHIPGKHSLYLIS</sequence>
<accession>A0AB34H4M7</accession>
<keyword evidence="2" id="KW-1185">Reference proteome</keyword>
<proteinExistence type="predicted"/>